<reference evidence="2" key="2">
    <citation type="submission" date="2020-09" db="EMBL/GenBank/DDBJ databases">
        <authorList>
            <person name="Sun Q."/>
            <person name="Kim S."/>
        </authorList>
    </citation>
    <scope>NUCLEOTIDE SEQUENCE</scope>
    <source>
        <strain evidence="2">KCTC 22164</strain>
    </source>
</reference>
<feature type="domain" description="Glycosyltransferase 2-like" evidence="1">
    <location>
        <begin position="6"/>
        <end position="135"/>
    </location>
</feature>
<evidence type="ECO:0000313" key="3">
    <source>
        <dbReference type="Proteomes" id="UP000631300"/>
    </source>
</evidence>
<accession>A0A918JKA0</accession>
<dbReference type="PANTHER" id="PTHR10859">
    <property type="entry name" value="GLYCOSYL TRANSFERASE"/>
    <property type="match status" value="1"/>
</dbReference>
<gene>
    <name evidence="2" type="ORF">GCM10007391_18400</name>
</gene>
<sequence length="248" mass="28422">MMNCCLVIPHYKHQVLFGEFLPRLAELGLTCIVVDDGSGEESLAALNELLAGYPDFHLVKHQTNRGKGAAVITGCYHASAMGFTHILQLDADGQHDINDARKLMQQAEQNPNTIICGQPYFDETAPLIRKYGRRITDLWTALETLSFKIKDGLCGFRVYPVREFEHIIDNYYLGKRMDFDPEILVKAIWANIDMKFVLTKVIYHENTVSHFRYVRDNVMMVQLHVRLLLGTIPRLPFLLHHRIKALLS</sequence>
<evidence type="ECO:0000313" key="2">
    <source>
        <dbReference type="EMBL" id="GGW84924.1"/>
    </source>
</evidence>
<evidence type="ECO:0000259" key="1">
    <source>
        <dbReference type="Pfam" id="PF00535"/>
    </source>
</evidence>
<dbReference type="CDD" id="cd04179">
    <property type="entry name" value="DPM_DPG-synthase_like"/>
    <property type="match status" value="1"/>
</dbReference>
<name>A0A918JKA0_9ALTE</name>
<dbReference type="GO" id="GO:0006487">
    <property type="term" value="P:protein N-linked glycosylation"/>
    <property type="evidence" value="ECO:0007669"/>
    <property type="project" value="TreeGrafter"/>
</dbReference>
<proteinExistence type="predicted"/>
<dbReference type="RefSeq" id="WP_229805054.1">
    <property type="nucleotide sequence ID" value="NZ_BMXP01000003.1"/>
</dbReference>
<dbReference type="Pfam" id="PF00535">
    <property type="entry name" value="Glycos_transf_2"/>
    <property type="match status" value="1"/>
</dbReference>
<protein>
    <recommendedName>
        <fullName evidence="1">Glycosyltransferase 2-like domain-containing protein</fullName>
    </recommendedName>
</protein>
<dbReference type="EMBL" id="BMXP01000003">
    <property type="protein sequence ID" value="GGW84924.1"/>
    <property type="molecule type" value="Genomic_DNA"/>
</dbReference>
<dbReference type="InterPro" id="IPR029044">
    <property type="entry name" value="Nucleotide-diphossugar_trans"/>
</dbReference>
<reference evidence="2" key="1">
    <citation type="journal article" date="2014" name="Int. J. Syst. Evol. Microbiol.">
        <title>Complete genome sequence of Corynebacterium casei LMG S-19264T (=DSM 44701T), isolated from a smear-ripened cheese.</title>
        <authorList>
            <consortium name="US DOE Joint Genome Institute (JGI-PGF)"/>
            <person name="Walter F."/>
            <person name="Albersmeier A."/>
            <person name="Kalinowski J."/>
            <person name="Ruckert C."/>
        </authorList>
    </citation>
    <scope>NUCLEOTIDE SEQUENCE</scope>
    <source>
        <strain evidence="2">KCTC 22164</strain>
    </source>
</reference>
<comment type="caution">
    <text evidence="2">The sequence shown here is derived from an EMBL/GenBank/DDBJ whole genome shotgun (WGS) entry which is preliminary data.</text>
</comment>
<dbReference type="Gene3D" id="3.90.550.10">
    <property type="entry name" value="Spore Coat Polysaccharide Biosynthesis Protein SpsA, Chain A"/>
    <property type="match status" value="1"/>
</dbReference>
<dbReference type="Proteomes" id="UP000631300">
    <property type="component" value="Unassembled WGS sequence"/>
</dbReference>
<dbReference type="InterPro" id="IPR001173">
    <property type="entry name" value="Glyco_trans_2-like"/>
</dbReference>
<keyword evidence="3" id="KW-1185">Reference proteome</keyword>
<organism evidence="2 3">
    <name type="scientific">Alteromonas halophila</name>
    <dbReference type="NCBI Taxonomy" id="516698"/>
    <lineage>
        <taxon>Bacteria</taxon>
        <taxon>Pseudomonadati</taxon>
        <taxon>Pseudomonadota</taxon>
        <taxon>Gammaproteobacteria</taxon>
        <taxon>Alteromonadales</taxon>
        <taxon>Alteromonadaceae</taxon>
        <taxon>Alteromonas/Salinimonas group</taxon>
        <taxon>Alteromonas</taxon>
    </lineage>
</organism>
<dbReference type="AlphaFoldDB" id="A0A918JKA0"/>
<dbReference type="SUPFAM" id="SSF53448">
    <property type="entry name" value="Nucleotide-diphospho-sugar transferases"/>
    <property type="match status" value="1"/>
</dbReference>
<dbReference type="PANTHER" id="PTHR10859:SF91">
    <property type="entry name" value="DOLICHYL-PHOSPHATE BETA-GLUCOSYLTRANSFERASE"/>
    <property type="match status" value="1"/>
</dbReference>